<protein>
    <submittedName>
        <fullName evidence="1">Uncharacterized protein</fullName>
    </submittedName>
</protein>
<name>R9AD03_WALI9</name>
<dbReference type="RefSeq" id="XP_009269143.1">
    <property type="nucleotide sequence ID" value="XM_009270868.1"/>
</dbReference>
<dbReference type="AlphaFoldDB" id="R9AD03"/>
<accession>R9AD03</accession>
<dbReference type="Proteomes" id="UP000014064">
    <property type="component" value="Unassembled WGS sequence"/>
</dbReference>
<keyword evidence="2" id="KW-1185">Reference proteome</keyword>
<dbReference type="GeneID" id="20374260"/>
<proteinExistence type="predicted"/>
<evidence type="ECO:0000313" key="2">
    <source>
        <dbReference type="Proteomes" id="UP000014064"/>
    </source>
</evidence>
<dbReference type="KEGG" id="wic:J056_001308"/>
<dbReference type="HOGENOM" id="CLU_2814378_0_0_1"/>
<organism evidence="1 2">
    <name type="scientific">Wallemia ichthyophaga (strain EXF-994 / CBS 113033)</name>
    <dbReference type="NCBI Taxonomy" id="1299270"/>
    <lineage>
        <taxon>Eukaryota</taxon>
        <taxon>Fungi</taxon>
        <taxon>Dikarya</taxon>
        <taxon>Basidiomycota</taxon>
        <taxon>Wallemiomycotina</taxon>
        <taxon>Wallemiomycetes</taxon>
        <taxon>Wallemiales</taxon>
        <taxon>Wallemiaceae</taxon>
        <taxon>Wallemia</taxon>
    </lineage>
</organism>
<gene>
    <name evidence="1" type="ORF">J056_001308</name>
</gene>
<reference evidence="2" key="1">
    <citation type="journal article" date="2013" name="BMC Genomics">
        <title>Genome and transcriptome sequencing of the halophilic fungus Wallemia ichthyophaga: haloadaptations present and absent.</title>
        <authorList>
            <person name="Zajc J."/>
            <person name="Liu Y."/>
            <person name="Dai W."/>
            <person name="Yang Z."/>
            <person name="Hu J."/>
            <person name="Gostincar C."/>
            <person name="Gunde-Cimerman N."/>
        </authorList>
    </citation>
    <scope>NUCLEOTIDE SEQUENCE [LARGE SCALE GENOMIC DNA]</scope>
    <source>
        <strain evidence="2">EXF-994 / CBS 113033</strain>
    </source>
</reference>
<dbReference type="EMBL" id="KE007237">
    <property type="protein sequence ID" value="EOR00079.1"/>
    <property type="molecule type" value="Genomic_DNA"/>
</dbReference>
<sequence>MNYKSGMKRILKINGPNDFKKVLLRPHITQHSHQQSPDTASNEIYKLRTRLDDISAKLVELKTGGIN</sequence>
<evidence type="ECO:0000313" key="1">
    <source>
        <dbReference type="EMBL" id="EOR00079.1"/>
    </source>
</evidence>